<feature type="transmembrane region" description="Helical" evidence="6">
    <location>
        <begin position="146"/>
        <end position="165"/>
    </location>
</feature>
<dbReference type="Pfam" id="PF00209">
    <property type="entry name" value="SNF"/>
    <property type="match status" value="2"/>
</dbReference>
<dbReference type="STRING" id="315358.SERIO_v1c04440"/>
<gene>
    <name evidence="7" type="ORF">SERIO_v1c04440</name>
</gene>
<evidence type="ECO:0000256" key="6">
    <source>
        <dbReference type="SAM" id="Phobius"/>
    </source>
</evidence>
<sequence length="528" mass="58258">MKKQKEVSKIGFIVSTLGAAIGLGNVWGFPTLLKQDGGLSFLVLYIFALIVCSVPLLIFEFNLGNLRRKSAIRIFDEENPTVGGFMGWFQAGFMFIVANYYTVLIGYVLISLVLEFTNLIAIPSWFNNNILEPGGVGVAGDANFQWIAYIAFLVIIVIVGAIIYFRNKGIEKANLVFIPLLFLILLVLSIYILTVPGALQGLGTVFLPTHKTAASFGNVQVWSDAFGLAIFTVCVGSGFMIIFAGSTNKKQDNANKAWILSTGVLTISLLTIIMVFGSAGILVYNQNPNLSSINDFSKAIDAEFPNGDGMSFIFNVFPQAFNVINQNTVVGIGNFLGILFFIALLFAGLSSIIAMVEISINAIYTNYRIKERQIVLGVIGLMMVIGLVLMFSETNQLIYSFQSLAGSVDMLLMCLLEIILFVHIYKKLQIIIDNNNATSWIKINKSYRIIFSYLVPVLIFVNIIFMLYTFVSQGLDKAWWLSVLAVLLGIIIPALFSWLSITKLKKYQIKPVTLNSRTVPQEGLDDGS</sequence>
<evidence type="ECO:0000256" key="5">
    <source>
        <dbReference type="ARBA" id="ARBA00023136"/>
    </source>
</evidence>
<organism evidence="7 8">
    <name type="scientific">Spiroplasma eriocheiris</name>
    <dbReference type="NCBI Taxonomy" id="315358"/>
    <lineage>
        <taxon>Bacteria</taxon>
        <taxon>Bacillati</taxon>
        <taxon>Mycoplasmatota</taxon>
        <taxon>Mollicutes</taxon>
        <taxon>Entomoplasmatales</taxon>
        <taxon>Spiroplasmataceae</taxon>
        <taxon>Spiroplasma</taxon>
    </lineage>
</organism>
<dbReference type="InterPro" id="IPR037272">
    <property type="entry name" value="SNS_sf"/>
</dbReference>
<feature type="transmembrane region" description="Helical" evidence="6">
    <location>
        <begin position="446"/>
        <end position="467"/>
    </location>
</feature>
<keyword evidence="5 6" id="KW-0472">Membrane</keyword>
<evidence type="ECO:0000256" key="4">
    <source>
        <dbReference type="ARBA" id="ARBA00022989"/>
    </source>
</evidence>
<dbReference type="PROSITE" id="PS50267">
    <property type="entry name" value="NA_NEUROTRAN_SYMP_3"/>
    <property type="match status" value="1"/>
</dbReference>
<feature type="transmembrane region" description="Helical" evidence="6">
    <location>
        <begin position="225"/>
        <end position="245"/>
    </location>
</feature>
<feature type="transmembrane region" description="Helical" evidence="6">
    <location>
        <begin position="39"/>
        <end position="59"/>
    </location>
</feature>
<keyword evidence="2" id="KW-0813">Transport</keyword>
<reference evidence="8" key="2">
    <citation type="submission" date="2015-06" db="EMBL/GenBank/DDBJ databases">
        <title>Complete genome sequence of Spiroplasma eriocheiris TDA-040725-5 (DSM 21848).</title>
        <authorList>
            <person name="Lo W.-S."/>
            <person name="Kuo C.-H."/>
        </authorList>
    </citation>
    <scope>NUCLEOTIDE SEQUENCE [LARGE SCALE GENOMIC DNA]</scope>
    <source>
        <strain evidence="8">TDA-040725-5</strain>
    </source>
</reference>
<feature type="transmembrane region" description="Helical" evidence="6">
    <location>
        <begin position="335"/>
        <end position="362"/>
    </location>
</feature>
<protein>
    <recommendedName>
        <fullName evidence="9">Sodium-dependent transporter</fullName>
    </recommendedName>
</protein>
<feature type="transmembrane region" description="Helical" evidence="6">
    <location>
        <begin position="12"/>
        <end position="33"/>
    </location>
</feature>
<keyword evidence="8" id="KW-1185">Reference proteome</keyword>
<feature type="transmembrane region" description="Helical" evidence="6">
    <location>
        <begin position="177"/>
        <end position="199"/>
    </location>
</feature>
<dbReference type="PRINTS" id="PR00176">
    <property type="entry name" value="NANEUSMPORT"/>
</dbReference>
<evidence type="ECO:0000313" key="7">
    <source>
        <dbReference type="EMBL" id="AKM54023.1"/>
    </source>
</evidence>
<dbReference type="PANTHER" id="PTHR42948">
    <property type="entry name" value="TRANSPORTER"/>
    <property type="match status" value="1"/>
</dbReference>
<dbReference type="Proteomes" id="UP000035661">
    <property type="component" value="Chromosome"/>
</dbReference>
<feature type="transmembrane region" description="Helical" evidence="6">
    <location>
        <begin position="257"/>
        <end position="284"/>
    </location>
</feature>
<keyword evidence="3 6" id="KW-0812">Transmembrane</keyword>
<proteinExistence type="predicted"/>
<dbReference type="AlphaFoldDB" id="A0A0H3XHA4"/>
<evidence type="ECO:0000313" key="8">
    <source>
        <dbReference type="Proteomes" id="UP000035661"/>
    </source>
</evidence>
<dbReference type="InterPro" id="IPR000175">
    <property type="entry name" value="Na/ntran_symport"/>
</dbReference>
<dbReference type="Gene3D" id="1.20.1740.10">
    <property type="entry name" value="Amino acid/polyamine transporter I"/>
    <property type="match status" value="1"/>
</dbReference>
<reference evidence="7 8" key="1">
    <citation type="journal article" date="2015" name="Genome Biol. Evol.">
        <title>Found and Lost: The Fates of Horizontally Acquired Genes in Arthropod-Symbiotic Spiroplasma.</title>
        <authorList>
            <person name="Lo W.S."/>
            <person name="Gasparich G.E."/>
            <person name="Kuo C.H."/>
        </authorList>
    </citation>
    <scope>NUCLEOTIDE SEQUENCE [LARGE SCALE GENOMIC DNA]</scope>
    <source>
        <strain evidence="8">TDA-040725-5</strain>
    </source>
</reference>
<dbReference type="PANTHER" id="PTHR42948:SF1">
    <property type="entry name" value="TRANSPORTER"/>
    <property type="match status" value="1"/>
</dbReference>
<feature type="transmembrane region" description="Helical" evidence="6">
    <location>
        <begin position="479"/>
        <end position="501"/>
    </location>
</feature>
<dbReference type="SUPFAM" id="SSF161070">
    <property type="entry name" value="SNF-like"/>
    <property type="match status" value="1"/>
</dbReference>
<dbReference type="EMBL" id="CP011856">
    <property type="protein sequence ID" value="AKM54023.1"/>
    <property type="molecule type" value="Genomic_DNA"/>
</dbReference>
<evidence type="ECO:0000256" key="3">
    <source>
        <dbReference type="ARBA" id="ARBA00022692"/>
    </source>
</evidence>
<evidence type="ECO:0000256" key="2">
    <source>
        <dbReference type="ARBA" id="ARBA00022448"/>
    </source>
</evidence>
<dbReference type="GO" id="GO:0016020">
    <property type="term" value="C:membrane"/>
    <property type="evidence" value="ECO:0007669"/>
    <property type="project" value="UniProtKB-SubCell"/>
</dbReference>
<dbReference type="PATRIC" id="fig|743698.3.peg.445"/>
<dbReference type="NCBIfam" id="NF037979">
    <property type="entry name" value="Na_transp"/>
    <property type="match status" value="1"/>
</dbReference>
<name>A0A0H3XHA4_9MOLU</name>
<feature type="transmembrane region" description="Helical" evidence="6">
    <location>
        <begin position="100"/>
        <end position="126"/>
    </location>
</feature>
<accession>A0A0H3XHA4</accession>
<dbReference type="RefSeq" id="WP_047791271.1">
    <property type="nucleotide sequence ID" value="NZ_CP011856.1"/>
</dbReference>
<keyword evidence="4 6" id="KW-1133">Transmembrane helix</keyword>
<comment type="subcellular location">
    <subcellularLocation>
        <location evidence="1">Membrane</location>
        <topology evidence="1">Multi-pass membrane protein</topology>
    </subcellularLocation>
</comment>
<evidence type="ECO:0008006" key="9">
    <source>
        <dbReference type="Google" id="ProtNLM"/>
    </source>
</evidence>
<evidence type="ECO:0000256" key="1">
    <source>
        <dbReference type="ARBA" id="ARBA00004141"/>
    </source>
</evidence>
<dbReference type="KEGG" id="seri:SERIO_v1c04440"/>
<feature type="transmembrane region" description="Helical" evidence="6">
    <location>
        <begin position="374"/>
        <end position="392"/>
    </location>
</feature>
<feature type="transmembrane region" description="Helical" evidence="6">
    <location>
        <begin position="404"/>
        <end position="425"/>
    </location>
</feature>